<keyword evidence="3" id="KW-1185">Reference proteome</keyword>
<protein>
    <recommendedName>
        <fullName evidence="1">NADP-dependent oxidoreductase domain-containing protein</fullName>
    </recommendedName>
</protein>
<reference evidence="2 3" key="1">
    <citation type="submission" date="2020-04" db="EMBL/GenBank/DDBJ databases">
        <title>Plant Genome Project.</title>
        <authorList>
            <person name="Zhang R.-G."/>
        </authorList>
    </citation>
    <scope>NUCLEOTIDE SEQUENCE [LARGE SCALE GENOMIC DNA]</scope>
    <source>
        <strain evidence="2">YNK0</strain>
        <tissue evidence="2">Leaf</tissue>
    </source>
</reference>
<dbReference type="SUPFAM" id="SSF51430">
    <property type="entry name" value="NAD(P)-linked oxidoreductase"/>
    <property type="match status" value="1"/>
</dbReference>
<gene>
    <name evidence="2" type="ORF">HHK36_030195</name>
</gene>
<dbReference type="Proteomes" id="UP000655225">
    <property type="component" value="Unassembled WGS sequence"/>
</dbReference>
<feature type="domain" description="NADP-dependent oxidoreductase" evidence="1">
    <location>
        <begin position="1"/>
        <end position="51"/>
    </location>
</feature>
<organism evidence="2 3">
    <name type="scientific">Tetracentron sinense</name>
    <name type="common">Spur-leaf</name>
    <dbReference type="NCBI Taxonomy" id="13715"/>
    <lineage>
        <taxon>Eukaryota</taxon>
        <taxon>Viridiplantae</taxon>
        <taxon>Streptophyta</taxon>
        <taxon>Embryophyta</taxon>
        <taxon>Tracheophyta</taxon>
        <taxon>Spermatophyta</taxon>
        <taxon>Magnoliopsida</taxon>
        <taxon>Trochodendrales</taxon>
        <taxon>Trochodendraceae</taxon>
        <taxon>Tetracentron</taxon>
    </lineage>
</organism>
<dbReference type="EMBL" id="JABCRI010000023">
    <property type="protein sequence ID" value="KAF8378846.1"/>
    <property type="molecule type" value="Genomic_DNA"/>
</dbReference>
<dbReference type="AlphaFoldDB" id="A0A834YB04"/>
<dbReference type="GO" id="GO:0016491">
    <property type="term" value="F:oxidoreductase activity"/>
    <property type="evidence" value="ECO:0007669"/>
    <property type="project" value="InterPro"/>
</dbReference>
<dbReference type="OrthoDB" id="416253at2759"/>
<evidence type="ECO:0000313" key="3">
    <source>
        <dbReference type="Proteomes" id="UP000655225"/>
    </source>
</evidence>
<sequence>MEECCRLGLAKSIGVSNFSCKKLSQLLANATIPPAVNQVEMNPAWQQQNERVLQRERDPCECMIALRWIYEQGVGLIVKSFNKERIKQNFQIFDWGLSEEELAKVNQVPQCRGMSGEMFVSPDGPYKSVEELWDGEL</sequence>
<dbReference type="InterPro" id="IPR036812">
    <property type="entry name" value="NAD(P)_OxRdtase_dom_sf"/>
</dbReference>
<dbReference type="InterPro" id="IPR020471">
    <property type="entry name" value="AKR"/>
</dbReference>
<dbReference type="PROSITE" id="PS00063">
    <property type="entry name" value="ALDOKETO_REDUCTASE_3"/>
    <property type="match status" value="1"/>
</dbReference>
<dbReference type="Pfam" id="PF00248">
    <property type="entry name" value="Aldo_ket_red"/>
    <property type="match status" value="1"/>
</dbReference>
<dbReference type="InterPro" id="IPR018170">
    <property type="entry name" value="Aldo/ket_reductase_CS"/>
</dbReference>
<dbReference type="PRINTS" id="PR00069">
    <property type="entry name" value="ALDKETRDTASE"/>
</dbReference>
<dbReference type="InterPro" id="IPR023210">
    <property type="entry name" value="NADP_OxRdtase_dom"/>
</dbReference>
<dbReference type="OMA" id="AWPKENE"/>
<name>A0A834YB04_TETSI</name>
<evidence type="ECO:0000259" key="1">
    <source>
        <dbReference type="Pfam" id="PF00248"/>
    </source>
</evidence>
<dbReference type="Gene3D" id="3.20.20.100">
    <property type="entry name" value="NADP-dependent oxidoreductase domain"/>
    <property type="match status" value="2"/>
</dbReference>
<dbReference type="PANTHER" id="PTHR11732">
    <property type="entry name" value="ALDO/KETO REDUCTASE"/>
    <property type="match status" value="1"/>
</dbReference>
<proteinExistence type="predicted"/>
<comment type="caution">
    <text evidence="2">The sequence shown here is derived from an EMBL/GenBank/DDBJ whole genome shotgun (WGS) entry which is preliminary data.</text>
</comment>
<dbReference type="PROSITE" id="PS00062">
    <property type="entry name" value="ALDOKETO_REDUCTASE_2"/>
    <property type="match status" value="1"/>
</dbReference>
<evidence type="ECO:0000313" key="2">
    <source>
        <dbReference type="EMBL" id="KAF8378846.1"/>
    </source>
</evidence>
<accession>A0A834YB04</accession>